<name>A0ABQ2C1F7_9FLAO</name>
<keyword evidence="2" id="KW-1185">Reference proteome</keyword>
<organism evidence="1 2">
    <name type="scientific">Winogradskyella haliclonae</name>
    <dbReference type="NCBI Taxonomy" id="2048558"/>
    <lineage>
        <taxon>Bacteria</taxon>
        <taxon>Pseudomonadati</taxon>
        <taxon>Bacteroidota</taxon>
        <taxon>Flavobacteriia</taxon>
        <taxon>Flavobacteriales</taxon>
        <taxon>Flavobacteriaceae</taxon>
        <taxon>Winogradskyella</taxon>
    </lineage>
</organism>
<dbReference type="EMBL" id="BMDQ01000003">
    <property type="protein sequence ID" value="GGI57883.1"/>
    <property type="molecule type" value="Genomic_DNA"/>
</dbReference>
<comment type="caution">
    <text evidence="1">The sequence shown here is derived from an EMBL/GenBank/DDBJ whole genome shotgun (WGS) entry which is preliminary data.</text>
</comment>
<reference evidence="2" key="1">
    <citation type="journal article" date="2019" name="Int. J. Syst. Evol. Microbiol.">
        <title>The Global Catalogue of Microorganisms (GCM) 10K type strain sequencing project: providing services to taxonomists for standard genome sequencing and annotation.</title>
        <authorList>
            <consortium name="The Broad Institute Genomics Platform"/>
            <consortium name="The Broad Institute Genome Sequencing Center for Infectious Disease"/>
            <person name="Wu L."/>
            <person name="Ma J."/>
        </authorList>
    </citation>
    <scope>NUCLEOTIDE SEQUENCE [LARGE SCALE GENOMIC DNA]</scope>
    <source>
        <strain evidence="2">CCM 8681</strain>
    </source>
</reference>
<gene>
    <name evidence="1" type="ORF">GCM10011444_21920</name>
</gene>
<dbReference type="Proteomes" id="UP000624701">
    <property type="component" value="Unassembled WGS sequence"/>
</dbReference>
<evidence type="ECO:0000313" key="2">
    <source>
        <dbReference type="Proteomes" id="UP000624701"/>
    </source>
</evidence>
<evidence type="ECO:0000313" key="1">
    <source>
        <dbReference type="EMBL" id="GGI57883.1"/>
    </source>
</evidence>
<sequence length="279" mass="32797">MLSFFVCNAQSEEDKVTKACNQFIQGRKLLRVNDSSLIKSVASDSLYELLMLNDKYAKMLKARIIEADLNMKVKSVEINDDCASCLMTSYEYYKIHLCKDDNGKWRIKGENSIFPTKKRINRAKKKIINYGKQQKLKPKTDSIIKAVNIFFKKIDSYFLEEDIKPLKSITDDDTYQFLQTFYEYAKQRNGLEILHKELKAQDFTVGDYYNENGFTEFKFYKEDITLILEKNSDNEFIIVGFNGYKSSTITEPIMKSLYLEFLRAMKLVRKPKYRNKDLN</sequence>
<proteinExistence type="predicted"/>
<evidence type="ECO:0008006" key="3">
    <source>
        <dbReference type="Google" id="ProtNLM"/>
    </source>
</evidence>
<protein>
    <recommendedName>
        <fullName evidence="3">DUF3828 domain-containing protein</fullName>
    </recommendedName>
</protein>
<accession>A0ABQ2C1F7</accession>